<name>A0A4U0F9A9_9BACL</name>
<dbReference type="RefSeq" id="WP_136778265.1">
    <property type="nucleotide sequence ID" value="NZ_SUPK01000006.1"/>
</dbReference>
<evidence type="ECO:0000313" key="2">
    <source>
        <dbReference type="EMBL" id="TJY41346.1"/>
    </source>
</evidence>
<evidence type="ECO:0000256" key="1">
    <source>
        <dbReference type="SAM" id="SignalP"/>
    </source>
</evidence>
<dbReference type="GO" id="GO:0005975">
    <property type="term" value="P:carbohydrate metabolic process"/>
    <property type="evidence" value="ECO:0007669"/>
    <property type="project" value="InterPro"/>
</dbReference>
<dbReference type="Pfam" id="PF04748">
    <property type="entry name" value="Polysacc_deac_2"/>
    <property type="match status" value="1"/>
</dbReference>
<proteinExistence type="predicted"/>
<reference evidence="2 3" key="1">
    <citation type="submission" date="2019-04" db="EMBL/GenBank/DDBJ databases">
        <title>Cohnella sp. nov., isolated from soil.</title>
        <authorList>
            <person name="Kim W."/>
        </authorList>
    </citation>
    <scope>NUCLEOTIDE SEQUENCE [LARGE SCALE GENOMIC DNA]</scope>
    <source>
        <strain evidence="2 3">CAU 1483</strain>
    </source>
</reference>
<dbReference type="CDD" id="cd10936">
    <property type="entry name" value="CE4_DAC2"/>
    <property type="match status" value="1"/>
</dbReference>
<dbReference type="EMBL" id="SUPK01000006">
    <property type="protein sequence ID" value="TJY41346.1"/>
    <property type="molecule type" value="Genomic_DNA"/>
</dbReference>
<feature type="signal peptide" evidence="1">
    <location>
        <begin position="1"/>
        <end position="23"/>
    </location>
</feature>
<keyword evidence="3" id="KW-1185">Reference proteome</keyword>
<gene>
    <name evidence="2" type="ORF">E5161_13065</name>
</gene>
<feature type="chain" id="PRO_5039299116" evidence="1">
    <location>
        <begin position="24"/>
        <end position="274"/>
    </location>
</feature>
<sequence>MLRKIGVLTLAAAVWMIGSPALGAAAAKPDEAPAGRLAASRHIAIVIDDFGNGMKGTGEMLRLPVKFTAAVMPFLPTTRRDAEAAHVQGHDVIIHLPMEPNRGKASWLGPGAILTSLPDQEIRRRVLAAIENVPYAIGMNNHMGSKATSDERVMRIVLEVCKERGLFFLDSRTSSRSVVPQVAQELGVPILRNDVFLDEVYTHRHVSRQISVVRKELLKRAACVVIGHVGPPGLITSGELKTAIPKLQAEATFVRLSELLPFSGLLRAQSSGKR</sequence>
<dbReference type="Gene3D" id="3.20.20.370">
    <property type="entry name" value="Glycoside hydrolase/deacetylase"/>
    <property type="match status" value="1"/>
</dbReference>
<dbReference type="OrthoDB" id="9784811at2"/>
<accession>A0A4U0F9A9</accession>
<keyword evidence="1" id="KW-0732">Signal</keyword>
<dbReference type="InterPro" id="IPR011330">
    <property type="entry name" value="Glyco_hydro/deAcase_b/a-brl"/>
</dbReference>
<dbReference type="PANTHER" id="PTHR30105">
    <property type="entry name" value="UNCHARACTERIZED YIBQ-RELATED"/>
    <property type="match status" value="1"/>
</dbReference>
<dbReference type="SUPFAM" id="SSF88713">
    <property type="entry name" value="Glycoside hydrolase/deacetylase"/>
    <property type="match status" value="1"/>
</dbReference>
<dbReference type="Proteomes" id="UP000309673">
    <property type="component" value="Unassembled WGS sequence"/>
</dbReference>
<evidence type="ECO:0000313" key="3">
    <source>
        <dbReference type="Proteomes" id="UP000309673"/>
    </source>
</evidence>
<comment type="caution">
    <text evidence="2">The sequence shown here is derived from an EMBL/GenBank/DDBJ whole genome shotgun (WGS) entry which is preliminary data.</text>
</comment>
<dbReference type="PANTHER" id="PTHR30105:SF2">
    <property type="entry name" value="DIVERGENT POLYSACCHARIDE DEACETYLASE SUPERFAMILY"/>
    <property type="match status" value="1"/>
</dbReference>
<protein>
    <submittedName>
        <fullName evidence="2">Divergent polysaccharide deacetylase family protein</fullName>
    </submittedName>
</protein>
<dbReference type="InterPro" id="IPR006837">
    <property type="entry name" value="Divergent_DAC"/>
</dbReference>
<organism evidence="2 3">
    <name type="scientific">Cohnella pontilimi</name>
    <dbReference type="NCBI Taxonomy" id="2564100"/>
    <lineage>
        <taxon>Bacteria</taxon>
        <taxon>Bacillati</taxon>
        <taxon>Bacillota</taxon>
        <taxon>Bacilli</taxon>
        <taxon>Bacillales</taxon>
        <taxon>Paenibacillaceae</taxon>
        <taxon>Cohnella</taxon>
    </lineage>
</organism>
<dbReference type="AlphaFoldDB" id="A0A4U0F9A9"/>